<feature type="coiled-coil region" evidence="6">
    <location>
        <begin position="92"/>
        <end position="192"/>
    </location>
</feature>
<evidence type="ECO:0000256" key="5">
    <source>
        <dbReference type="ARBA" id="ARBA00023136"/>
    </source>
</evidence>
<dbReference type="InterPro" id="IPR016476">
    <property type="entry name" value="SH3_dom_pro"/>
</dbReference>
<keyword evidence="3 8" id="KW-0732">Signal</keyword>
<protein>
    <submittedName>
        <fullName evidence="10">SH3 domain family protein</fullName>
    </submittedName>
</protein>
<evidence type="ECO:0000256" key="2">
    <source>
        <dbReference type="ARBA" id="ARBA00022692"/>
    </source>
</evidence>
<keyword evidence="4 7" id="KW-1133">Transmembrane helix</keyword>
<evidence type="ECO:0000259" key="9">
    <source>
        <dbReference type="SMART" id="SM00287"/>
    </source>
</evidence>
<organism evidence="10 11">
    <name type="scientific">Isoalcanivorax pacificus W11-5</name>
    <dbReference type="NCBI Taxonomy" id="391936"/>
    <lineage>
        <taxon>Bacteria</taxon>
        <taxon>Pseudomonadati</taxon>
        <taxon>Pseudomonadota</taxon>
        <taxon>Gammaproteobacteria</taxon>
        <taxon>Oceanospirillales</taxon>
        <taxon>Alcanivoracaceae</taxon>
        <taxon>Isoalcanivorax</taxon>
    </lineage>
</organism>
<feature type="transmembrane region" description="Helical" evidence="7">
    <location>
        <begin position="195"/>
        <end position="215"/>
    </location>
</feature>
<keyword evidence="6" id="KW-0175">Coiled coil</keyword>
<feature type="domain" description="SH3b" evidence="9">
    <location>
        <begin position="27"/>
        <end position="93"/>
    </location>
</feature>
<gene>
    <name evidence="10" type="ORF">S7S_07695</name>
</gene>
<evidence type="ECO:0000313" key="11">
    <source>
        <dbReference type="Proteomes" id="UP000006764"/>
    </source>
</evidence>
<dbReference type="NCBIfam" id="TIGR04211">
    <property type="entry name" value="SH3_and_anchor"/>
    <property type="match status" value="1"/>
</dbReference>
<dbReference type="InterPro" id="IPR003646">
    <property type="entry name" value="SH3-like_bac-type"/>
</dbReference>
<evidence type="ECO:0000256" key="6">
    <source>
        <dbReference type="SAM" id="Coils"/>
    </source>
</evidence>
<dbReference type="RefSeq" id="WP_008735716.1">
    <property type="nucleotide sequence ID" value="NZ_CP004387.1"/>
</dbReference>
<dbReference type="Pfam" id="PF08239">
    <property type="entry name" value="SH3_3"/>
    <property type="match status" value="1"/>
</dbReference>
<dbReference type="HOGENOM" id="CLU_094106_1_0_6"/>
<dbReference type="GO" id="GO:0016020">
    <property type="term" value="C:membrane"/>
    <property type="evidence" value="ECO:0007669"/>
    <property type="project" value="UniProtKB-SubCell"/>
</dbReference>
<dbReference type="STRING" id="391936.S7S_07695"/>
<evidence type="ECO:0000256" key="4">
    <source>
        <dbReference type="ARBA" id="ARBA00022989"/>
    </source>
</evidence>
<evidence type="ECO:0000256" key="8">
    <source>
        <dbReference type="SAM" id="SignalP"/>
    </source>
</evidence>
<dbReference type="AlphaFoldDB" id="A0A0B4XMU2"/>
<evidence type="ECO:0000256" key="3">
    <source>
        <dbReference type="ARBA" id="ARBA00022729"/>
    </source>
</evidence>
<dbReference type="KEGG" id="apac:S7S_07695"/>
<accession>A0A0B4XMU2</accession>
<keyword evidence="11" id="KW-1185">Reference proteome</keyword>
<dbReference type="EMBL" id="CP004387">
    <property type="protein sequence ID" value="AJD47955.1"/>
    <property type="molecule type" value="Genomic_DNA"/>
</dbReference>
<feature type="chain" id="PRO_5002111278" evidence="8">
    <location>
        <begin position="28"/>
        <end position="227"/>
    </location>
</feature>
<feature type="signal peptide" evidence="8">
    <location>
        <begin position="1"/>
        <end position="27"/>
    </location>
</feature>
<evidence type="ECO:0000256" key="7">
    <source>
        <dbReference type="SAM" id="Phobius"/>
    </source>
</evidence>
<keyword evidence="2 7" id="KW-0812">Transmembrane</keyword>
<reference evidence="10 11" key="1">
    <citation type="journal article" date="2012" name="J. Bacteriol.">
        <title>Genome sequence of an alkane-degrading bacterium, Alcanivorax pacificus type strain W11-5, isolated from deep sea sediment.</title>
        <authorList>
            <person name="Lai Q."/>
            <person name="Shao Z."/>
        </authorList>
    </citation>
    <scope>NUCLEOTIDE SEQUENCE [LARGE SCALE GENOMIC DNA]</scope>
    <source>
        <strain evidence="10 11">W11-5</strain>
    </source>
</reference>
<dbReference type="Gene3D" id="2.30.30.40">
    <property type="entry name" value="SH3 Domains"/>
    <property type="match status" value="1"/>
</dbReference>
<comment type="subcellular location">
    <subcellularLocation>
        <location evidence="1">Membrane</location>
        <topology evidence="1">Single-pass membrane protein</topology>
    </subcellularLocation>
</comment>
<dbReference type="Proteomes" id="UP000006764">
    <property type="component" value="Chromosome"/>
</dbReference>
<keyword evidence="5 7" id="KW-0472">Membrane</keyword>
<proteinExistence type="predicted"/>
<sequence>MRLRFVLGFVFFTALFTGMTLPATARAASGWIGDSIYVPVRAGAGTGFRIVHRGLRSGTQVEVLKWDQGADWVQIRVGDTEGWVEEQYMSRQPIARIQLERAQQRVQNLERELAEVRSALDEASTERDRFSQQASELNQNLSARGEELEQLQQVAADPLRLDRANRKLNEDLSLLRTELDQVKAENALLRNDRTFQGWMFALLTIFGGMTLGWYFKSRASRQRTSWV</sequence>
<evidence type="ECO:0000313" key="10">
    <source>
        <dbReference type="EMBL" id="AJD47955.1"/>
    </source>
</evidence>
<name>A0A0B4XMU2_9GAMM</name>
<dbReference type="SMART" id="SM00287">
    <property type="entry name" value="SH3b"/>
    <property type="match status" value="1"/>
</dbReference>
<evidence type="ECO:0000256" key="1">
    <source>
        <dbReference type="ARBA" id="ARBA00004167"/>
    </source>
</evidence>